<dbReference type="InterPro" id="IPR020846">
    <property type="entry name" value="MFS_dom"/>
</dbReference>
<keyword evidence="8" id="KW-0997">Cell inner membrane</keyword>
<keyword evidence="3 8" id="KW-0813">Transport</keyword>
<dbReference type="InterPro" id="IPR036259">
    <property type="entry name" value="MFS_trans_sf"/>
</dbReference>
<keyword evidence="11" id="KW-1185">Reference proteome</keyword>
<comment type="subcellular location">
    <subcellularLocation>
        <location evidence="8">Cell inner membrane</location>
        <topology evidence="8">Multi-pass membrane protein</topology>
    </subcellularLocation>
    <subcellularLocation>
        <location evidence="1">Cell membrane</location>
        <topology evidence="1">Multi-pass membrane protein</topology>
    </subcellularLocation>
</comment>
<evidence type="ECO:0000256" key="7">
    <source>
        <dbReference type="ARBA" id="ARBA00023136"/>
    </source>
</evidence>
<evidence type="ECO:0000256" key="2">
    <source>
        <dbReference type="ARBA" id="ARBA00006236"/>
    </source>
</evidence>
<evidence type="ECO:0000256" key="5">
    <source>
        <dbReference type="ARBA" id="ARBA00022692"/>
    </source>
</evidence>
<dbReference type="NCBIfam" id="TIGR00710">
    <property type="entry name" value="efflux_Bcr_CflA"/>
    <property type="match status" value="1"/>
</dbReference>
<dbReference type="GO" id="GO:0005886">
    <property type="term" value="C:plasma membrane"/>
    <property type="evidence" value="ECO:0007669"/>
    <property type="project" value="UniProtKB-SubCell"/>
</dbReference>
<keyword evidence="6 8" id="KW-1133">Transmembrane helix</keyword>
<dbReference type="PROSITE" id="PS50850">
    <property type="entry name" value="MFS"/>
    <property type="match status" value="1"/>
</dbReference>
<dbReference type="GO" id="GO:0042910">
    <property type="term" value="F:xenobiotic transmembrane transporter activity"/>
    <property type="evidence" value="ECO:0007669"/>
    <property type="project" value="InterPro"/>
</dbReference>
<sequence>MNGTMLALAMVAALGSMAIHMLVPALPQLAADFATDPHGAQLAISIYMIGLGAAQLVAGPAVDRLGRRPVLLCGLALYGLGALGCALAGSLPMLLAARALQAAGGAAGVVTARVMVGDLFGREEAAARQATLMTIVLISPALAPVVGGFLTALAGWRTIPAVLAVVALGVLALVGPRLPHAARETSTAKAAPDLGRLLGNARFTLATLAMASASSTLYMFLASAPFLLRDEGLDPRRIGIALLVVAAASIGGTRMVRHVSRGGYGLGIGTGLIFAGACGAGLLAGMGLHSPAALIGPIVLVGLGAGVAGPSAMAIIVFAEESMAGTATSIAGATQMLASAGATLALGLIAPMSSWRLALAMLATAAVCACAGWRGSRAAKAYEAEQS</sequence>
<feature type="transmembrane region" description="Helical" evidence="8">
    <location>
        <begin position="203"/>
        <end position="226"/>
    </location>
</feature>
<feature type="transmembrane region" description="Helical" evidence="8">
    <location>
        <begin position="355"/>
        <end position="373"/>
    </location>
</feature>
<evidence type="ECO:0000256" key="1">
    <source>
        <dbReference type="ARBA" id="ARBA00004651"/>
    </source>
</evidence>
<feature type="transmembrane region" description="Helical" evidence="8">
    <location>
        <begin position="40"/>
        <end position="58"/>
    </location>
</feature>
<dbReference type="PROSITE" id="PS00216">
    <property type="entry name" value="SUGAR_TRANSPORT_1"/>
    <property type="match status" value="1"/>
</dbReference>
<feature type="domain" description="Major facilitator superfamily (MFS) profile" evidence="9">
    <location>
        <begin position="4"/>
        <end position="387"/>
    </location>
</feature>
<comment type="similarity">
    <text evidence="2 8">Belongs to the major facilitator superfamily. Bcr/CmlA family.</text>
</comment>
<reference evidence="10 11" key="1">
    <citation type="submission" date="2020-08" db="EMBL/GenBank/DDBJ databases">
        <title>Genomic Encyclopedia of Type Strains, Phase IV (KMG-IV): sequencing the most valuable type-strain genomes for metagenomic binning, comparative biology and taxonomic classification.</title>
        <authorList>
            <person name="Goeker M."/>
        </authorList>
    </citation>
    <scope>NUCLEOTIDE SEQUENCE [LARGE SCALE GENOMIC DNA]</scope>
    <source>
        <strain evidence="10 11">DSM 27057</strain>
    </source>
</reference>
<feature type="transmembrane region" description="Helical" evidence="8">
    <location>
        <begin position="294"/>
        <end position="318"/>
    </location>
</feature>
<dbReference type="Gene3D" id="1.20.1720.10">
    <property type="entry name" value="Multidrug resistance protein D"/>
    <property type="match status" value="1"/>
</dbReference>
<evidence type="ECO:0000256" key="6">
    <source>
        <dbReference type="ARBA" id="ARBA00022989"/>
    </source>
</evidence>
<feature type="transmembrane region" description="Helical" evidence="8">
    <location>
        <begin position="238"/>
        <end position="256"/>
    </location>
</feature>
<keyword evidence="7 8" id="KW-0472">Membrane</keyword>
<dbReference type="PANTHER" id="PTHR23502">
    <property type="entry name" value="MAJOR FACILITATOR SUPERFAMILY"/>
    <property type="match status" value="1"/>
</dbReference>
<proteinExistence type="inferred from homology"/>
<dbReference type="GO" id="GO:1990961">
    <property type="term" value="P:xenobiotic detoxification by transmembrane export across the plasma membrane"/>
    <property type="evidence" value="ECO:0007669"/>
    <property type="project" value="InterPro"/>
</dbReference>
<feature type="transmembrane region" description="Helical" evidence="8">
    <location>
        <begin position="162"/>
        <end position="182"/>
    </location>
</feature>
<keyword evidence="5 8" id="KW-0812">Transmembrane</keyword>
<organism evidence="10 11">
    <name type="scientific">Novosphingobium sediminicola</name>
    <dbReference type="NCBI Taxonomy" id="563162"/>
    <lineage>
        <taxon>Bacteria</taxon>
        <taxon>Pseudomonadati</taxon>
        <taxon>Pseudomonadota</taxon>
        <taxon>Alphaproteobacteria</taxon>
        <taxon>Sphingomonadales</taxon>
        <taxon>Sphingomonadaceae</taxon>
        <taxon>Novosphingobium</taxon>
    </lineage>
</organism>
<dbReference type="Pfam" id="PF07690">
    <property type="entry name" value="MFS_1"/>
    <property type="match status" value="1"/>
</dbReference>
<comment type="caution">
    <text evidence="10">The sequence shown here is derived from an EMBL/GenBank/DDBJ whole genome shotgun (WGS) entry which is preliminary data.</text>
</comment>
<dbReference type="SUPFAM" id="SSF103473">
    <property type="entry name" value="MFS general substrate transporter"/>
    <property type="match status" value="1"/>
</dbReference>
<dbReference type="PANTHER" id="PTHR23502:SF132">
    <property type="entry name" value="POLYAMINE TRANSPORTER 2-RELATED"/>
    <property type="match status" value="1"/>
</dbReference>
<dbReference type="AlphaFoldDB" id="A0A7W6CJP9"/>
<dbReference type="Proteomes" id="UP000548867">
    <property type="component" value="Unassembled WGS sequence"/>
</dbReference>
<dbReference type="InterPro" id="IPR004812">
    <property type="entry name" value="Efflux_drug-R_Bcr/CmlA"/>
</dbReference>
<dbReference type="EMBL" id="JACIDX010000015">
    <property type="protein sequence ID" value="MBB3956715.1"/>
    <property type="molecule type" value="Genomic_DNA"/>
</dbReference>
<name>A0A7W6CJP9_9SPHN</name>
<accession>A0A7W6CJP9</accession>
<feature type="transmembrane region" description="Helical" evidence="8">
    <location>
        <begin position="70"/>
        <end position="93"/>
    </location>
</feature>
<evidence type="ECO:0000259" key="9">
    <source>
        <dbReference type="PROSITE" id="PS50850"/>
    </source>
</evidence>
<evidence type="ECO:0000313" key="11">
    <source>
        <dbReference type="Proteomes" id="UP000548867"/>
    </source>
</evidence>
<feature type="transmembrane region" description="Helical" evidence="8">
    <location>
        <begin position="263"/>
        <end position="288"/>
    </location>
</feature>
<comment type="caution">
    <text evidence="8">Lacks conserved residue(s) required for the propagation of feature annotation.</text>
</comment>
<keyword evidence="4" id="KW-1003">Cell membrane</keyword>
<feature type="transmembrane region" description="Helical" evidence="8">
    <location>
        <begin position="99"/>
        <end position="120"/>
    </location>
</feature>
<feature type="transmembrane region" description="Helical" evidence="8">
    <location>
        <begin position="132"/>
        <end position="156"/>
    </location>
</feature>
<evidence type="ECO:0000256" key="4">
    <source>
        <dbReference type="ARBA" id="ARBA00022475"/>
    </source>
</evidence>
<dbReference type="RefSeq" id="WP_183627570.1">
    <property type="nucleotide sequence ID" value="NZ_JACIDX010000015.1"/>
</dbReference>
<protein>
    <recommendedName>
        <fullName evidence="8">Bcr/CflA family efflux transporter</fullName>
    </recommendedName>
</protein>
<dbReference type="InterPro" id="IPR005829">
    <property type="entry name" value="Sugar_transporter_CS"/>
</dbReference>
<evidence type="ECO:0000256" key="8">
    <source>
        <dbReference type="RuleBase" id="RU365088"/>
    </source>
</evidence>
<evidence type="ECO:0000313" key="10">
    <source>
        <dbReference type="EMBL" id="MBB3956715.1"/>
    </source>
</evidence>
<dbReference type="InterPro" id="IPR011701">
    <property type="entry name" value="MFS"/>
</dbReference>
<evidence type="ECO:0000256" key="3">
    <source>
        <dbReference type="ARBA" id="ARBA00022448"/>
    </source>
</evidence>
<gene>
    <name evidence="10" type="ORF">GGR38_003681</name>
</gene>
<feature type="transmembrane region" description="Helical" evidence="8">
    <location>
        <begin position="330"/>
        <end position="349"/>
    </location>
</feature>